<dbReference type="Proteomes" id="UP000287144">
    <property type="component" value="Unassembled WGS sequence"/>
</dbReference>
<accession>A0A428T3E8</accession>
<dbReference type="PANTHER" id="PTHR10907:SF47">
    <property type="entry name" value="REGUCALCIN"/>
    <property type="match status" value="1"/>
</dbReference>
<sequence>MMENRAKAFVAPHTDLGESPLYRAEDDTLHYVDVLGQKINILQLSGNHKRHIIDCPEPITFLAFHRDGGYLICSFSSIVHMTDDGHWTVLKQVFSDVTMERLNDAGIDALGRLWVGSIDRVLERAGKYQKGTPEATRHQPRGCIYRYDTDGTLSVAQEGSVGAGNGLCWSPDGATMYHVDSYFNYVSAYDFDLKSGTISNKRLVVTHNKFDGEFDGLLTDANGDLYTFIWDGGAVIKYSSSGEFIRTWDINAARVTHGAWVGSKLDKMIVTTAKRSDSEAGWEGEEAGALFYVPGETFIGLEKHVFGESARNK</sequence>
<dbReference type="AlphaFoldDB" id="A0A428T3E8"/>
<feature type="active site" description="Proton donor/acceptor" evidence="2">
    <location>
        <position position="215"/>
    </location>
</feature>
<gene>
    <name evidence="5" type="ORF">CEP52_011435</name>
</gene>
<dbReference type="GO" id="GO:0004341">
    <property type="term" value="F:gluconolactonase activity"/>
    <property type="evidence" value="ECO:0007669"/>
    <property type="project" value="TreeGrafter"/>
</dbReference>
<evidence type="ECO:0000313" key="6">
    <source>
        <dbReference type="Proteomes" id="UP000287144"/>
    </source>
</evidence>
<comment type="similarity">
    <text evidence="1">Belongs to the SMP-30/CGR1 family.</text>
</comment>
<dbReference type="PRINTS" id="PR01790">
    <property type="entry name" value="SMP30FAMILY"/>
</dbReference>
<dbReference type="EMBL" id="NKCK01000138">
    <property type="protein sequence ID" value="RSL96466.1"/>
    <property type="molecule type" value="Genomic_DNA"/>
</dbReference>
<feature type="binding site" evidence="3">
    <location>
        <position position="18"/>
    </location>
    <ligand>
        <name>a divalent metal cation</name>
        <dbReference type="ChEBI" id="CHEBI:60240"/>
    </ligand>
</feature>
<dbReference type="Gene3D" id="2.120.10.30">
    <property type="entry name" value="TolB, C-terminal domain"/>
    <property type="match status" value="1"/>
</dbReference>
<dbReference type="SUPFAM" id="SSF63829">
    <property type="entry name" value="Calcium-dependent phosphotriesterase"/>
    <property type="match status" value="1"/>
</dbReference>
<keyword evidence="6" id="KW-1185">Reference proteome</keyword>
<reference evidence="5 6" key="1">
    <citation type="submission" date="2017-06" db="EMBL/GenBank/DDBJ databases">
        <title>Comparative genomic analysis of Ambrosia Fusariam Clade fungi.</title>
        <authorList>
            <person name="Stajich J.E."/>
            <person name="Carrillo J."/>
            <person name="Kijimoto T."/>
            <person name="Eskalen A."/>
            <person name="O'Donnell K."/>
            <person name="Kasson M."/>
        </authorList>
    </citation>
    <scope>NUCLEOTIDE SEQUENCE [LARGE SCALE GENOMIC DNA]</scope>
    <source>
        <strain evidence="5 6">NRRL62579</strain>
    </source>
</reference>
<dbReference type="InterPro" id="IPR011042">
    <property type="entry name" value="6-blade_b-propeller_TolB-like"/>
</dbReference>
<dbReference type="PANTHER" id="PTHR10907">
    <property type="entry name" value="REGUCALCIN"/>
    <property type="match status" value="1"/>
</dbReference>
<evidence type="ECO:0000256" key="3">
    <source>
        <dbReference type="PIRSR" id="PIRSR605511-2"/>
    </source>
</evidence>
<comment type="cofactor">
    <cofactor evidence="3">
        <name>Zn(2+)</name>
        <dbReference type="ChEBI" id="CHEBI:29105"/>
    </cofactor>
    <text evidence="3">Binds 1 divalent metal cation per subunit.</text>
</comment>
<protein>
    <recommendedName>
        <fullName evidence="4">SMP-30/Gluconolactonase/LRE-like region domain-containing protein</fullName>
    </recommendedName>
</protein>
<evidence type="ECO:0000256" key="1">
    <source>
        <dbReference type="ARBA" id="ARBA00008853"/>
    </source>
</evidence>
<evidence type="ECO:0000259" key="4">
    <source>
        <dbReference type="Pfam" id="PF08450"/>
    </source>
</evidence>
<evidence type="ECO:0000256" key="2">
    <source>
        <dbReference type="PIRSR" id="PIRSR605511-1"/>
    </source>
</evidence>
<proteinExistence type="inferred from homology"/>
<dbReference type="Pfam" id="PF08450">
    <property type="entry name" value="SGL"/>
    <property type="match status" value="1"/>
</dbReference>
<comment type="caution">
    <text evidence="5">The sequence shown here is derived from an EMBL/GenBank/DDBJ whole genome shotgun (WGS) entry which is preliminary data.</text>
</comment>
<feature type="domain" description="SMP-30/Gluconolactonase/LRE-like region" evidence="4">
    <location>
        <begin position="16"/>
        <end position="273"/>
    </location>
</feature>
<organism evidence="5 6">
    <name type="scientific">Fusarium oligoseptatum</name>
    <dbReference type="NCBI Taxonomy" id="2604345"/>
    <lineage>
        <taxon>Eukaryota</taxon>
        <taxon>Fungi</taxon>
        <taxon>Dikarya</taxon>
        <taxon>Ascomycota</taxon>
        <taxon>Pezizomycotina</taxon>
        <taxon>Sordariomycetes</taxon>
        <taxon>Hypocreomycetidae</taxon>
        <taxon>Hypocreales</taxon>
        <taxon>Nectriaceae</taxon>
        <taxon>Fusarium</taxon>
        <taxon>Fusarium solani species complex</taxon>
    </lineage>
</organism>
<feature type="binding site" evidence="3">
    <location>
        <position position="103"/>
    </location>
    <ligand>
        <name>substrate</name>
    </ligand>
</feature>
<dbReference type="InterPro" id="IPR013658">
    <property type="entry name" value="SGL"/>
</dbReference>
<dbReference type="GO" id="GO:0005509">
    <property type="term" value="F:calcium ion binding"/>
    <property type="evidence" value="ECO:0007669"/>
    <property type="project" value="TreeGrafter"/>
</dbReference>
<keyword evidence="3" id="KW-0479">Metal-binding</keyword>
<dbReference type="InterPro" id="IPR005511">
    <property type="entry name" value="SMP-30"/>
</dbReference>
<feature type="binding site" evidence="3">
    <location>
        <position position="215"/>
    </location>
    <ligand>
        <name>a divalent metal cation</name>
        <dbReference type="ChEBI" id="CHEBI:60240"/>
    </ligand>
</feature>
<name>A0A428T3E8_9HYPO</name>
<dbReference type="STRING" id="1325735.A0A428T3E8"/>
<feature type="binding site" evidence="3">
    <location>
        <position position="101"/>
    </location>
    <ligand>
        <name>substrate</name>
    </ligand>
</feature>
<keyword evidence="3" id="KW-0862">Zinc</keyword>
<feature type="binding site" evidence="3">
    <location>
        <position position="165"/>
    </location>
    <ligand>
        <name>a divalent metal cation</name>
        <dbReference type="ChEBI" id="CHEBI:60240"/>
    </ligand>
</feature>
<evidence type="ECO:0000313" key="5">
    <source>
        <dbReference type="EMBL" id="RSL96466.1"/>
    </source>
</evidence>